<dbReference type="InParanoid" id="A0A1X7T2U8"/>
<proteinExistence type="predicted"/>
<accession>A0A1X7T2U8</accession>
<dbReference type="AlphaFoldDB" id="A0A1X7T2U8"/>
<dbReference type="eggNOG" id="ENOG502SG25">
    <property type="taxonomic scope" value="Eukaryota"/>
</dbReference>
<reference evidence="1" key="1">
    <citation type="submission" date="2017-05" db="UniProtKB">
        <authorList>
            <consortium name="EnsemblMetazoa"/>
        </authorList>
    </citation>
    <scope>IDENTIFICATION</scope>
</reference>
<dbReference type="SUPFAM" id="SSF56496">
    <property type="entry name" value="Fibrinogen C-terminal domain-like"/>
    <property type="match status" value="1"/>
</dbReference>
<sequence>NTNFTELDKQILQTTRDSAQKLINIVNTLSNLQDTSTSAAGVADDILLIAQELLVLHNDSTALPTSCKEIKERQPNSLSGYYILAGPTGTYSTYCNMGTLCGSGGGWTRLAYLDMSDATQNCPSGFRLYQSGGVRACGRNGNSGSCVSVQFPSNGISYSQICGRVTGYQYHSSDAFAGPNDLNSPYVDGVSITRGSLRQHVWTLANGLMDSDNNTPQFFCPCSTESSQTVPSFVGSHYFCESGNNASSWANILYTSDPLWDGQGCGSLEVTCCAASGIPWFHRDYGNTTTTDYIELRVCGDGGATNDEDSPFSFYEIYVK</sequence>
<dbReference type="EnsemblMetazoa" id="Aqu2.1.08554_001">
    <property type="protein sequence ID" value="Aqu2.1.08554_001"/>
    <property type="gene ID" value="Aqu2.1.08554"/>
</dbReference>
<dbReference type="OrthoDB" id="5971203at2759"/>
<dbReference type="InterPro" id="IPR036056">
    <property type="entry name" value="Fibrinogen-like_C"/>
</dbReference>
<name>A0A1X7T2U8_AMPQE</name>
<evidence type="ECO:0000313" key="1">
    <source>
        <dbReference type="EnsemblMetazoa" id="Aqu2.1.08554_001"/>
    </source>
</evidence>
<evidence type="ECO:0008006" key="2">
    <source>
        <dbReference type="Google" id="ProtNLM"/>
    </source>
</evidence>
<dbReference type="NCBIfam" id="NF040941">
    <property type="entry name" value="GGGWT_bact"/>
    <property type="match status" value="1"/>
</dbReference>
<organism evidence="1">
    <name type="scientific">Amphimedon queenslandica</name>
    <name type="common">Sponge</name>
    <dbReference type="NCBI Taxonomy" id="400682"/>
    <lineage>
        <taxon>Eukaryota</taxon>
        <taxon>Metazoa</taxon>
        <taxon>Porifera</taxon>
        <taxon>Demospongiae</taxon>
        <taxon>Heteroscleromorpha</taxon>
        <taxon>Haplosclerida</taxon>
        <taxon>Niphatidae</taxon>
        <taxon>Amphimedon</taxon>
    </lineage>
</organism>
<protein>
    <recommendedName>
        <fullName evidence="2">Fibrinogen C-terminal domain-containing protein</fullName>
    </recommendedName>
</protein>